<dbReference type="Gene3D" id="3.40.630.10">
    <property type="entry name" value="Zn peptidases"/>
    <property type="match status" value="1"/>
</dbReference>
<evidence type="ECO:0000313" key="7">
    <source>
        <dbReference type="Proteomes" id="UP001595711"/>
    </source>
</evidence>
<organism evidence="6 7">
    <name type="scientific">Ferrovibrio xuzhouensis</name>
    <dbReference type="NCBI Taxonomy" id="1576914"/>
    <lineage>
        <taxon>Bacteria</taxon>
        <taxon>Pseudomonadati</taxon>
        <taxon>Pseudomonadota</taxon>
        <taxon>Alphaproteobacteria</taxon>
        <taxon>Rhodospirillales</taxon>
        <taxon>Rhodospirillaceae</taxon>
        <taxon>Ferrovibrio</taxon>
    </lineage>
</organism>
<accession>A0ABV7VJV8</accession>
<protein>
    <submittedName>
        <fullName evidence="6">Succinylglutamate desuccinylase/aspartoacylase family protein</fullName>
    </submittedName>
</protein>
<comment type="cofactor">
    <cofactor evidence="1">
        <name>Zn(2+)</name>
        <dbReference type="ChEBI" id="CHEBI:29105"/>
    </cofactor>
</comment>
<evidence type="ECO:0000256" key="2">
    <source>
        <dbReference type="ARBA" id="ARBA00022723"/>
    </source>
</evidence>
<name>A0ABV7VJV8_9PROT</name>
<keyword evidence="7" id="KW-1185">Reference proteome</keyword>
<dbReference type="InterPro" id="IPR050178">
    <property type="entry name" value="AspA/AstE_fam"/>
</dbReference>
<evidence type="ECO:0000256" key="3">
    <source>
        <dbReference type="ARBA" id="ARBA00022801"/>
    </source>
</evidence>
<dbReference type="SUPFAM" id="SSF53187">
    <property type="entry name" value="Zn-dependent exopeptidases"/>
    <property type="match status" value="1"/>
</dbReference>
<dbReference type="Pfam" id="PF24827">
    <property type="entry name" value="AstE_AspA_cat"/>
    <property type="match status" value="1"/>
</dbReference>
<evidence type="ECO:0000313" key="6">
    <source>
        <dbReference type="EMBL" id="MFC3677795.1"/>
    </source>
</evidence>
<keyword evidence="3" id="KW-0378">Hydrolase</keyword>
<dbReference type="Proteomes" id="UP001595711">
    <property type="component" value="Unassembled WGS sequence"/>
</dbReference>
<reference evidence="7" key="1">
    <citation type="journal article" date="2019" name="Int. J. Syst. Evol. Microbiol.">
        <title>The Global Catalogue of Microorganisms (GCM) 10K type strain sequencing project: providing services to taxonomists for standard genome sequencing and annotation.</title>
        <authorList>
            <consortium name="The Broad Institute Genomics Platform"/>
            <consortium name="The Broad Institute Genome Sequencing Center for Infectious Disease"/>
            <person name="Wu L."/>
            <person name="Ma J."/>
        </authorList>
    </citation>
    <scope>NUCLEOTIDE SEQUENCE [LARGE SCALE GENOMIC DNA]</scope>
    <source>
        <strain evidence="7">KCTC 42182</strain>
    </source>
</reference>
<dbReference type="RefSeq" id="WP_379729392.1">
    <property type="nucleotide sequence ID" value="NZ_JBHRYJ010000005.1"/>
</dbReference>
<dbReference type="PANTHER" id="PTHR15162">
    <property type="entry name" value="ASPARTOACYLASE"/>
    <property type="match status" value="1"/>
</dbReference>
<dbReference type="PANTHER" id="PTHR15162:SF7">
    <property type="entry name" value="SUCCINYLGLUTAMATE DESUCCINYLASE"/>
    <property type="match status" value="1"/>
</dbReference>
<keyword evidence="2" id="KW-0479">Metal-binding</keyword>
<comment type="caution">
    <text evidence="6">The sequence shown here is derived from an EMBL/GenBank/DDBJ whole genome shotgun (WGS) entry which is preliminary data.</text>
</comment>
<feature type="domain" description="Succinylglutamate desuccinylase/Aspartoacylase catalytic" evidence="5">
    <location>
        <begin position="35"/>
        <end position="202"/>
    </location>
</feature>
<gene>
    <name evidence="6" type="ORF">ACFOOQ_19740</name>
</gene>
<evidence type="ECO:0000259" key="5">
    <source>
        <dbReference type="Pfam" id="PF24827"/>
    </source>
</evidence>
<proteinExistence type="predicted"/>
<sequence length="317" mass="34349">MSALPENPLLPIPIHQYREGNTGVPYAFQFDSGKPGPTVGITALVHGNEVCGAHALDLLLREKFRPARGKLTLIFGNVAAYSRFDPNEPTASRFVDEDMNRVWGSNALDGERHSIELERAREIEPLIGEIDLLLDLHSMQQFSPPLMLSGPLAKGRELAAKVGVPATVVADEGHKAGVRMRDYAGFGDPSSQKNALLVECGQHWEQASRKVAIETMFRFLKATHLADDALLATHGIAGAPPAQKFVTVTDAVTIESDDFVFAQTYTGLECIPAAGTEIARDGGKPVLTPYDNCVLIMPTKRLKPGQTAVRLGRYIAA</sequence>
<evidence type="ECO:0000256" key="1">
    <source>
        <dbReference type="ARBA" id="ARBA00001947"/>
    </source>
</evidence>
<dbReference type="EMBL" id="JBHRYJ010000005">
    <property type="protein sequence ID" value="MFC3677795.1"/>
    <property type="molecule type" value="Genomic_DNA"/>
</dbReference>
<keyword evidence="4" id="KW-0862">Zinc</keyword>
<dbReference type="InterPro" id="IPR055438">
    <property type="entry name" value="AstE_AspA_cat"/>
</dbReference>
<evidence type="ECO:0000256" key="4">
    <source>
        <dbReference type="ARBA" id="ARBA00022833"/>
    </source>
</evidence>